<feature type="transmembrane region" description="Helical" evidence="6">
    <location>
        <begin position="67"/>
        <end position="85"/>
    </location>
</feature>
<evidence type="ECO:0000256" key="5">
    <source>
        <dbReference type="SAM" id="MobiDB-lite"/>
    </source>
</evidence>
<comment type="caution">
    <text evidence="8">The sequence shown here is derived from an EMBL/GenBank/DDBJ whole genome shotgun (WGS) entry which is preliminary data.</text>
</comment>
<feature type="domain" description="NADH:quinone oxidoreductase/Mrp antiporter transmembrane" evidence="7">
    <location>
        <begin position="86"/>
        <end position="213"/>
    </location>
</feature>
<dbReference type="GO" id="GO:0008137">
    <property type="term" value="F:NADH dehydrogenase (ubiquinone) activity"/>
    <property type="evidence" value="ECO:0007669"/>
    <property type="project" value="InterPro"/>
</dbReference>
<organism evidence="8">
    <name type="scientific">mine drainage metagenome</name>
    <dbReference type="NCBI Taxonomy" id="410659"/>
    <lineage>
        <taxon>unclassified sequences</taxon>
        <taxon>metagenomes</taxon>
        <taxon>ecological metagenomes</taxon>
    </lineage>
</organism>
<feature type="transmembrane region" description="Helical" evidence="6">
    <location>
        <begin position="124"/>
        <end position="143"/>
    </location>
</feature>
<dbReference type="Pfam" id="PF00361">
    <property type="entry name" value="Proton_antipo_M"/>
    <property type="match status" value="1"/>
</dbReference>
<dbReference type="GO" id="GO:0003954">
    <property type="term" value="F:NADH dehydrogenase activity"/>
    <property type="evidence" value="ECO:0007669"/>
    <property type="project" value="TreeGrafter"/>
</dbReference>
<accession>E6PLV5</accession>
<dbReference type="GO" id="GO:0016020">
    <property type="term" value="C:membrane"/>
    <property type="evidence" value="ECO:0007669"/>
    <property type="project" value="UniProtKB-SubCell"/>
</dbReference>
<protein>
    <submittedName>
        <fullName evidence="8">NADH dehydrogenase, putative</fullName>
    </submittedName>
</protein>
<feature type="transmembrane region" description="Helical" evidence="6">
    <location>
        <begin position="91"/>
        <end position="112"/>
    </location>
</feature>
<evidence type="ECO:0000259" key="7">
    <source>
        <dbReference type="Pfam" id="PF00361"/>
    </source>
</evidence>
<evidence type="ECO:0000256" key="6">
    <source>
        <dbReference type="SAM" id="Phobius"/>
    </source>
</evidence>
<dbReference type="GO" id="GO:0015990">
    <property type="term" value="P:electron transport coupled proton transport"/>
    <property type="evidence" value="ECO:0007669"/>
    <property type="project" value="TreeGrafter"/>
</dbReference>
<evidence type="ECO:0000256" key="1">
    <source>
        <dbReference type="ARBA" id="ARBA00004141"/>
    </source>
</evidence>
<reference evidence="8" key="1">
    <citation type="submission" date="2009-10" db="EMBL/GenBank/DDBJ databases">
        <title>Diversity of trophic interactions inside an arsenic-rich microbial ecosystem.</title>
        <authorList>
            <person name="Bertin P.N."/>
            <person name="Heinrich-Salmeron A."/>
            <person name="Pelletier E."/>
            <person name="Goulhen-Chollet F."/>
            <person name="Arsene-Ploetze F."/>
            <person name="Gallien S."/>
            <person name="Calteau A."/>
            <person name="Vallenet D."/>
            <person name="Casiot C."/>
            <person name="Chane-Woon-Ming B."/>
            <person name="Giloteaux L."/>
            <person name="Barakat M."/>
            <person name="Bonnefoy V."/>
            <person name="Bruneel O."/>
            <person name="Chandler M."/>
            <person name="Cleiss J."/>
            <person name="Duran R."/>
            <person name="Elbaz-Poulichet F."/>
            <person name="Fonknechten N."/>
            <person name="Lauga B."/>
            <person name="Mornico D."/>
            <person name="Ortet P."/>
            <person name="Schaeffer C."/>
            <person name="Siguier P."/>
            <person name="Alexander Thil Smith A."/>
            <person name="Van Dorsselaer A."/>
            <person name="Weissenbach J."/>
            <person name="Medigue C."/>
            <person name="Le Paslier D."/>
        </authorList>
    </citation>
    <scope>NUCLEOTIDE SEQUENCE</scope>
</reference>
<feature type="transmembrane region" description="Helical" evidence="6">
    <location>
        <begin position="163"/>
        <end position="181"/>
    </location>
</feature>
<dbReference type="EMBL" id="CABM01000014">
    <property type="protein sequence ID" value="CBH95907.1"/>
    <property type="molecule type" value="Genomic_DNA"/>
</dbReference>
<dbReference type="InterPro" id="IPR001750">
    <property type="entry name" value="ND/Mrp_TM"/>
</dbReference>
<dbReference type="InterPro" id="IPR003945">
    <property type="entry name" value="NU5C-like"/>
</dbReference>
<feature type="transmembrane region" description="Helical" evidence="6">
    <location>
        <begin position="35"/>
        <end position="55"/>
    </location>
</feature>
<dbReference type="PANTHER" id="PTHR42829:SF1">
    <property type="entry name" value="INORGANIC CARBON TRANSPORTER SUBUNIT DABB-RELATED"/>
    <property type="match status" value="1"/>
</dbReference>
<name>E6PLV5_9ZZZZ</name>
<gene>
    <name evidence="8" type="ORF">CARN2_2179</name>
</gene>
<dbReference type="AlphaFoldDB" id="E6PLV5"/>
<dbReference type="PRINTS" id="PR01434">
    <property type="entry name" value="NADHDHGNASE5"/>
</dbReference>
<feature type="region of interest" description="Disordered" evidence="5">
    <location>
        <begin position="216"/>
        <end position="236"/>
    </location>
</feature>
<evidence type="ECO:0000256" key="2">
    <source>
        <dbReference type="ARBA" id="ARBA00022692"/>
    </source>
</evidence>
<keyword evidence="4 6" id="KW-0472">Membrane</keyword>
<dbReference type="PANTHER" id="PTHR42829">
    <property type="entry name" value="NADH-UBIQUINONE OXIDOREDUCTASE CHAIN 5"/>
    <property type="match status" value="1"/>
</dbReference>
<sequence length="236" mass="25370">MAWSAGLAAFVACIALVVLWALGMASPAGGMFRIDLAAAVMLLLVSFLGIVILRFSRRYLQGEARQHFYASALLATLAAVMAIVVSNDLTLIIAAWFGGSLALHRLLTFYPRRTAALIAAHKKFLVSRIAELCFIGAAVLLYAQFGTLRIDTLAWKLAEMHTALPWPVPLATVLLVLGVALKTAQIPAHGWLIQVMEAPTPVSALLHAGVVNLGPDPGRRTAQLPPHQGPDREARR</sequence>
<dbReference type="GO" id="GO:0042773">
    <property type="term" value="P:ATP synthesis coupled electron transport"/>
    <property type="evidence" value="ECO:0007669"/>
    <property type="project" value="InterPro"/>
</dbReference>
<evidence type="ECO:0000256" key="3">
    <source>
        <dbReference type="ARBA" id="ARBA00022989"/>
    </source>
</evidence>
<evidence type="ECO:0000313" key="8">
    <source>
        <dbReference type="EMBL" id="CBH95907.1"/>
    </source>
</evidence>
<keyword evidence="2 6" id="KW-0812">Transmembrane</keyword>
<evidence type="ECO:0000256" key="4">
    <source>
        <dbReference type="ARBA" id="ARBA00023136"/>
    </source>
</evidence>
<proteinExistence type="predicted"/>
<keyword evidence="3 6" id="KW-1133">Transmembrane helix</keyword>
<comment type="subcellular location">
    <subcellularLocation>
        <location evidence="1">Membrane</location>
        <topology evidence="1">Multi-pass membrane protein</topology>
    </subcellularLocation>
</comment>